<evidence type="ECO:0000256" key="3">
    <source>
        <dbReference type="ARBA" id="ARBA00022833"/>
    </source>
</evidence>
<evidence type="ECO:0000259" key="5">
    <source>
        <dbReference type="PROSITE" id="PS50865"/>
    </source>
</evidence>
<organism evidence="6 7">
    <name type="scientific">Mycena venus</name>
    <dbReference type="NCBI Taxonomy" id="2733690"/>
    <lineage>
        <taxon>Eukaryota</taxon>
        <taxon>Fungi</taxon>
        <taxon>Dikarya</taxon>
        <taxon>Basidiomycota</taxon>
        <taxon>Agaricomycotina</taxon>
        <taxon>Agaricomycetes</taxon>
        <taxon>Agaricomycetidae</taxon>
        <taxon>Agaricales</taxon>
        <taxon>Marasmiineae</taxon>
        <taxon>Mycenaceae</taxon>
        <taxon>Mycena</taxon>
    </lineage>
</organism>
<evidence type="ECO:0000256" key="2">
    <source>
        <dbReference type="ARBA" id="ARBA00022771"/>
    </source>
</evidence>
<protein>
    <submittedName>
        <fullName evidence="6">MYND-type domain-containing protein</fullName>
    </submittedName>
</protein>
<keyword evidence="3" id="KW-0862">Zinc</keyword>
<accession>A0A8H6XRA5</accession>
<evidence type="ECO:0000313" key="7">
    <source>
        <dbReference type="Proteomes" id="UP000620124"/>
    </source>
</evidence>
<comment type="caution">
    <text evidence="6">The sequence shown here is derived from an EMBL/GenBank/DDBJ whole genome shotgun (WGS) entry which is preliminary data.</text>
</comment>
<feature type="domain" description="MYND-type" evidence="5">
    <location>
        <begin position="383"/>
        <end position="424"/>
    </location>
</feature>
<reference evidence="6" key="1">
    <citation type="submission" date="2020-05" db="EMBL/GenBank/DDBJ databases">
        <title>Mycena genomes resolve the evolution of fungal bioluminescence.</title>
        <authorList>
            <person name="Tsai I.J."/>
        </authorList>
    </citation>
    <scope>NUCLEOTIDE SEQUENCE</scope>
    <source>
        <strain evidence="6">CCC161011</strain>
    </source>
</reference>
<keyword evidence="1" id="KW-0479">Metal-binding</keyword>
<dbReference type="InterPro" id="IPR002893">
    <property type="entry name" value="Znf_MYND"/>
</dbReference>
<dbReference type="EMBL" id="JACAZI010000014">
    <property type="protein sequence ID" value="KAF7345034.1"/>
    <property type="molecule type" value="Genomic_DNA"/>
</dbReference>
<keyword evidence="7" id="KW-1185">Reference proteome</keyword>
<dbReference type="PROSITE" id="PS50865">
    <property type="entry name" value="ZF_MYND_2"/>
    <property type="match status" value="1"/>
</dbReference>
<evidence type="ECO:0000313" key="6">
    <source>
        <dbReference type="EMBL" id="KAF7345034.1"/>
    </source>
</evidence>
<dbReference type="OrthoDB" id="2988312at2759"/>
<dbReference type="Proteomes" id="UP000620124">
    <property type="component" value="Unassembled WGS sequence"/>
</dbReference>
<evidence type="ECO:0000256" key="1">
    <source>
        <dbReference type="ARBA" id="ARBA00022723"/>
    </source>
</evidence>
<name>A0A8H6XRA5_9AGAR</name>
<evidence type="ECO:0000256" key="4">
    <source>
        <dbReference type="PROSITE-ProRule" id="PRU00134"/>
    </source>
</evidence>
<dbReference type="Pfam" id="PF01753">
    <property type="entry name" value="zf-MYND"/>
    <property type="match status" value="1"/>
</dbReference>
<gene>
    <name evidence="6" type="ORF">MVEN_01666200</name>
</gene>
<dbReference type="AlphaFoldDB" id="A0A8H6XRA5"/>
<proteinExistence type="predicted"/>
<dbReference type="Gene3D" id="6.10.140.2220">
    <property type="match status" value="1"/>
</dbReference>
<keyword evidence="2 4" id="KW-0863">Zinc-finger</keyword>
<dbReference type="GO" id="GO:0008270">
    <property type="term" value="F:zinc ion binding"/>
    <property type="evidence" value="ECO:0007669"/>
    <property type="project" value="UniProtKB-KW"/>
</dbReference>
<dbReference type="SUPFAM" id="SSF144232">
    <property type="entry name" value="HIT/MYND zinc finger-like"/>
    <property type="match status" value="1"/>
</dbReference>
<sequence length="587" mass="65171">MAKSAANGSLRDLTRLYSYLDNLGEANCQLLLPIFYSALEPAGIPPAAGLDQLTSTSLSDDNDCCGRAAMSLNCVAHLTQIVNVFSPDLAAEFWPRIWAWIQFLHTHRDAVPVVVAADPVTTYSTYGYIIVHFGPEYMDATPGLRVPHTFCFPDLSNPLGMTEPTGIILTDLVEGAGGTLHDLAFLLVRHIRCAVWTPQSVVSPNTLNFMLFDGTRVIGNIYRNDPVDSALLSCGVVKATIRALRSLIHSGLSSRSADATLCFVFHPLLYFLNISPGYPTVRRALKADLLQLILDAAQQSETVSMYLKRLLTQILTPATVYHSVLLELQKALTDVVELEQSFAFRESRIFPEWNQFAALANARIRLMDEYNAGQHLSRKGCHNMNCGLIKQKTEFSRCSVCKNAYYCSVDCQAADWGAGHQQSCHELSLARLQRLGTRSKRDTSFLCTLMHIDYQRSREAILIQHMFEGRGNPLAFSTVWLDYTALDGLQLTAPQTSCPMPITAKEREDERRIDRGHIQNHHVVVAEGAAKASLIFPMHIGNPAVRDKLRRLSNALPEGEDHSLLSLAPEVRDEITALLAVKVEEIH</sequence>